<feature type="compositionally biased region" description="Polar residues" evidence="1">
    <location>
        <begin position="116"/>
        <end position="131"/>
    </location>
</feature>
<evidence type="ECO:0000313" key="2">
    <source>
        <dbReference type="EMBL" id="RYU46508.1"/>
    </source>
</evidence>
<sequence>MSKGVKVGDIGTAHDGFPETPILSGSPDVKFDGQPAARVGDPLLPHSKPKHPPHPRTISSGSSTVFINGKPAAITGGEISCGGVTIGSGTVNIGDKYQPPTSSPLSKLESGESKKITTARTNSANSQTSQPIRIPSDSGYWPAYNPLAEDDDKYLNVEYVEPIKSFALMSPEEAHEFLQNLYADMGGKETIGDVKTYRGLGSGVYDAYKTASGLGGLGVVAYTKNINGKDWVIIKNFRRYEQTLMKGNKWGANNPRVIKVGLGLNDLKGAARFVRFNVGLEIIVSVGINTADYILRDKTTLAEFVGNSAGDIVKGVGSIASGAIFTAVAVPASVGILATGVVFVATSFAVGLALDTIDESNGYTKEFTKVLKEYFE</sequence>
<evidence type="ECO:0000256" key="1">
    <source>
        <dbReference type="SAM" id="MobiDB-lite"/>
    </source>
</evidence>
<accession>A0A4Q5KJR5</accession>
<dbReference type="EMBL" id="SEZN01000077">
    <property type="protein sequence ID" value="RYU58844.1"/>
    <property type="molecule type" value="Genomic_DNA"/>
</dbReference>
<dbReference type="EMBL" id="SEZK01000095">
    <property type="protein sequence ID" value="RYU46508.1"/>
    <property type="molecule type" value="Genomic_DNA"/>
</dbReference>
<evidence type="ECO:0000313" key="4">
    <source>
        <dbReference type="Proteomes" id="UP000294063"/>
    </source>
</evidence>
<gene>
    <name evidence="3" type="ORF">ERW53_20285</name>
    <name evidence="2" type="ORF">ERW57_19230</name>
</gene>
<proteinExistence type="predicted"/>
<dbReference type="Pfam" id="PF05488">
    <property type="entry name" value="PAAR_motif"/>
    <property type="match status" value="1"/>
</dbReference>
<organism evidence="2 4">
    <name type="scientific">Aliivibrio finisterrensis</name>
    <dbReference type="NCBI Taxonomy" id="511998"/>
    <lineage>
        <taxon>Bacteria</taxon>
        <taxon>Pseudomonadati</taxon>
        <taxon>Pseudomonadota</taxon>
        <taxon>Gammaproteobacteria</taxon>
        <taxon>Vibrionales</taxon>
        <taxon>Vibrionaceae</taxon>
        <taxon>Aliivibrio</taxon>
    </lineage>
</organism>
<dbReference type="Proteomes" id="UP000294166">
    <property type="component" value="Unassembled WGS sequence"/>
</dbReference>
<name>A0A4Q5KJR5_9GAMM</name>
<feature type="region of interest" description="Disordered" evidence="1">
    <location>
        <begin position="95"/>
        <end position="134"/>
    </location>
</feature>
<dbReference type="AlphaFoldDB" id="A0A4Q5KJR5"/>
<dbReference type="InterPro" id="IPR008727">
    <property type="entry name" value="PAAR_motif"/>
</dbReference>
<reference evidence="4 5" key="1">
    <citation type="submission" date="2019-02" db="EMBL/GenBank/DDBJ databases">
        <title>Genome sequences of Aliivibrio finisterrensis strains from farmed Atlantic salmon.</title>
        <authorList>
            <person name="Bowman J.P."/>
        </authorList>
    </citation>
    <scope>NUCLEOTIDE SEQUENCE [LARGE SCALE GENOMIC DNA]</scope>
    <source>
        <strain evidence="3 5">A21</strain>
        <strain evidence="2 4">A46</strain>
    </source>
</reference>
<evidence type="ECO:0000313" key="5">
    <source>
        <dbReference type="Proteomes" id="UP000294166"/>
    </source>
</evidence>
<dbReference type="Gene3D" id="2.60.200.60">
    <property type="match status" value="1"/>
</dbReference>
<dbReference type="RefSeq" id="WP_130049482.1">
    <property type="nucleotide sequence ID" value="NZ_SEZK01000095.1"/>
</dbReference>
<dbReference type="CDD" id="cd14737">
    <property type="entry name" value="PAAR_1"/>
    <property type="match status" value="1"/>
</dbReference>
<keyword evidence="5" id="KW-1185">Reference proteome</keyword>
<dbReference type="Proteomes" id="UP000294063">
    <property type="component" value="Unassembled WGS sequence"/>
</dbReference>
<comment type="caution">
    <text evidence="2">The sequence shown here is derived from an EMBL/GenBank/DDBJ whole genome shotgun (WGS) entry which is preliminary data.</text>
</comment>
<evidence type="ECO:0000313" key="3">
    <source>
        <dbReference type="EMBL" id="RYU58844.1"/>
    </source>
</evidence>
<dbReference type="NCBIfam" id="NF033420">
    <property type="entry name" value="T6SS_PAAR_dom"/>
    <property type="match status" value="1"/>
</dbReference>
<protein>
    <submittedName>
        <fullName evidence="2">Type VI secretion system PAAR protein</fullName>
    </submittedName>
</protein>
<feature type="region of interest" description="Disordered" evidence="1">
    <location>
        <begin position="1"/>
        <end position="64"/>
    </location>
</feature>